<evidence type="ECO:0000256" key="3">
    <source>
        <dbReference type="ARBA" id="ARBA00022833"/>
    </source>
</evidence>
<gene>
    <name evidence="6" type="ORF">AVDCRST_MAG93-9058</name>
</gene>
<dbReference type="GO" id="GO:0004565">
    <property type="term" value="F:beta-galactosidase activity"/>
    <property type="evidence" value="ECO:0007669"/>
    <property type="project" value="UniProtKB-EC"/>
</dbReference>
<evidence type="ECO:0000256" key="1">
    <source>
        <dbReference type="ARBA" id="ARBA00022723"/>
    </source>
</evidence>
<keyword evidence="4 6" id="KW-0326">Glycosidase</keyword>
<reference evidence="6" key="1">
    <citation type="submission" date="2020-02" db="EMBL/GenBank/DDBJ databases">
        <authorList>
            <person name="Meier V. D."/>
        </authorList>
    </citation>
    <scope>NUCLEOTIDE SEQUENCE</scope>
    <source>
        <strain evidence="6">AVDCRST_MAG93</strain>
    </source>
</reference>
<dbReference type="GO" id="GO:0005975">
    <property type="term" value="P:carbohydrate metabolic process"/>
    <property type="evidence" value="ECO:0007669"/>
    <property type="project" value="InterPro"/>
</dbReference>
<dbReference type="InterPro" id="IPR017853">
    <property type="entry name" value="GH"/>
</dbReference>
<evidence type="ECO:0000313" key="6">
    <source>
        <dbReference type="EMBL" id="CAA9379278.1"/>
    </source>
</evidence>
<dbReference type="GO" id="GO:0046872">
    <property type="term" value="F:metal ion binding"/>
    <property type="evidence" value="ECO:0007669"/>
    <property type="project" value="UniProtKB-KW"/>
</dbReference>
<dbReference type="Pfam" id="PF02449">
    <property type="entry name" value="Glyco_hydro_42"/>
    <property type="match status" value="1"/>
</dbReference>
<evidence type="ECO:0000256" key="4">
    <source>
        <dbReference type="ARBA" id="ARBA00023295"/>
    </source>
</evidence>
<evidence type="ECO:0000256" key="2">
    <source>
        <dbReference type="ARBA" id="ARBA00022801"/>
    </source>
</evidence>
<feature type="non-terminal residue" evidence="6">
    <location>
        <position position="289"/>
    </location>
</feature>
<dbReference type="AlphaFoldDB" id="A0A6J4N741"/>
<dbReference type="GO" id="GO:0009341">
    <property type="term" value="C:beta-galactosidase complex"/>
    <property type="evidence" value="ECO:0007669"/>
    <property type="project" value="InterPro"/>
</dbReference>
<dbReference type="EMBL" id="CADCTR010003036">
    <property type="protein sequence ID" value="CAA9379278.1"/>
    <property type="molecule type" value="Genomic_DNA"/>
</dbReference>
<proteinExistence type="predicted"/>
<dbReference type="PANTHER" id="PTHR36447">
    <property type="entry name" value="BETA-GALACTOSIDASE GANA"/>
    <property type="match status" value="1"/>
</dbReference>
<organism evidence="6">
    <name type="scientific">uncultured Chloroflexia bacterium</name>
    <dbReference type="NCBI Taxonomy" id="1672391"/>
    <lineage>
        <taxon>Bacteria</taxon>
        <taxon>Bacillati</taxon>
        <taxon>Chloroflexota</taxon>
        <taxon>Chloroflexia</taxon>
        <taxon>environmental samples</taxon>
    </lineage>
</organism>
<dbReference type="InterPro" id="IPR003476">
    <property type="entry name" value="Glyco_hydro_42"/>
</dbReference>
<keyword evidence="1" id="KW-0479">Metal-binding</keyword>
<dbReference type="EC" id="3.2.1.23" evidence="6"/>
<evidence type="ECO:0000259" key="5">
    <source>
        <dbReference type="Pfam" id="PF02449"/>
    </source>
</evidence>
<keyword evidence="3" id="KW-0862">Zinc</keyword>
<dbReference type="InterPro" id="IPR013529">
    <property type="entry name" value="Glyco_hydro_42_N"/>
</dbReference>
<name>A0A6J4N741_9CHLR</name>
<protein>
    <submittedName>
        <fullName evidence="6">GH42</fullName>
        <ecNumber evidence="6">3.2.1.23</ecNumber>
    </submittedName>
</protein>
<sequence>MPNNNLPAFPYGAVYFRKSNPPREDWERDYGVAAEDGMNIFRHWFLWSAIEIAPGEYDWEEYDRQLDLAAENGMKTIIAEMITSAPEWAFRTYDHARYETQDGRKVHSSMGASSATGGFPGLCLDNEDFKAVAEGFLREMATHYKGHPGLGGYDIWNECNYPHNVCYCPATIAKFQEWLRDKYSDLRTMSRSWGRYGFVSWEDVTPPRTLTPAPDSLDWLQFRIDNAYRLMRWRADLIRSIDAETSMTAHGVVGSLSIMAPGGADDWRAASEVEIYGYTWGSSRHGDGS</sequence>
<feature type="domain" description="Glycoside hydrolase family 42 N-terminal" evidence="5">
    <location>
        <begin position="22"/>
        <end position="276"/>
    </location>
</feature>
<dbReference type="SUPFAM" id="SSF51445">
    <property type="entry name" value="(Trans)glycosidases"/>
    <property type="match status" value="1"/>
</dbReference>
<keyword evidence="2 6" id="KW-0378">Hydrolase</keyword>
<dbReference type="PANTHER" id="PTHR36447:SF2">
    <property type="entry name" value="BETA-GALACTOSIDASE YESZ"/>
    <property type="match status" value="1"/>
</dbReference>
<accession>A0A6J4N741</accession>
<dbReference type="Gene3D" id="3.20.20.80">
    <property type="entry name" value="Glycosidases"/>
    <property type="match status" value="1"/>
</dbReference>